<evidence type="ECO:0000259" key="2">
    <source>
        <dbReference type="Pfam" id="PF13622"/>
    </source>
</evidence>
<dbReference type="EMBL" id="JACHNA010000001">
    <property type="protein sequence ID" value="MBB4736467.1"/>
    <property type="molecule type" value="Genomic_DNA"/>
</dbReference>
<feature type="region of interest" description="Disordered" evidence="1">
    <location>
        <begin position="1"/>
        <end position="54"/>
    </location>
</feature>
<keyword evidence="4" id="KW-1185">Reference proteome</keyword>
<dbReference type="SUPFAM" id="SSF54637">
    <property type="entry name" value="Thioesterase/thiol ester dehydrase-isomerase"/>
    <property type="match status" value="2"/>
</dbReference>
<organism evidence="3 4">
    <name type="scientific">Micrococcus cohnii</name>
    <dbReference type="NCBI Taxonomy" id="993416"/>
    <lineage>
        <taxon>Bacteria</taxon>
        <taxon>Bacillati</taxon>
        <taxon>Actinomycetota</taxon>
        <taxon>Actinomycetes</taxon>
        <taxon>Micrococcales</taxon>
        <taxon>Micrococcaceae</taxon>
        <taxon>Micrococcus</taxon>
    </lineage>
</organism>
<dbReference type="InterPro" id="IPR049449">
    <property type="entry name" value="TesB_ACOT8-like_N"/>
</dbReference>
<proteinExistence type="predicted"/>
<gene>
    <name evidence="3" type="ORF">HDA30_001975</name>
</gene>
<dbReference type="Pfam" id="PF13622">
    <property type="entry name" value="4HBT_3"/>
    <property type="match status" value="1"/>
</dbReference>
<evidence type="ECO:0000256" key="1">
    <source>
        <dbReference type="SAM" id="MobiDB-lite"/>
    </source>
</evidence>
<protein>
    <submittedName>
        <fullName evidence="3">Acyl-coenzyme A thioesterase PaaI-like protein</fullName>
    </submittedName>
</protein>
<dbReference type="Proteomes" id="UP000540191">
    <property type="component" value="Unassembled WGS sequence"/>
</dbReference>
<sequence length="354" mass="37034">MTTPQPDASIPAADISASTPERTPVPAPPSPHALGAETAELTGPRTQPSGRTERLFGLRRHESVRRGPAGDATAGQDAVSWNPARFEVGPWTIGLDGRPTGAAATIMMDNATAVAVHHAAAGELEAVVTTELQVNVLRPLPGFDPSADADPADAPQLECWYAPLHGDALGGAARAWLVDEAGVRHVEATGWFQAVPAATPAALDAFVAHSRLPVDASTRVPMASLLGVDESTVPEADPAARPQVDPAPRPGLRFADGSALANPQGSMHGGAMTLRAVLAAQAAMPDREKYDVQAIRTIFTRPGHGEMVAMTRVRHAGRSLRLVDVDLVRLDEAGEPVAEKPMVQVQVTFRAAQG</sequence>
<dbReference type="AlphaFoldDB" id="A0A7W7GQL9"/>
<evidence type="ECO:0000313" key="3">
    <source>
        <dbReference type="EMBL" id="MBB4736467.1"/>
    </source>
</evidence>
<dbReference type="RefSeq" id="WP_262337829.1">
    <property type="nucleotide sequence ID" value="NZ_JACHNA010000001.1"/>
</dbReference>
<dbReference type="Gene3D" id="3.10.129.10">
    <property type="entry name" value="Hotdog Thioesterase"/>
    <property type="match status" value="2"/>
</dbReference>
<comment type="caution">
    <text evidence="3">The sequence shown here is derived from an EMBL/GenBank/DDBJ whole genome shotgun (WGS) entry which is preliminary data.</text>
</comment>
<dbReference type="InterPro" id="IPR029069">
    <property type="entry name" value="HotDog_dom_sf"/>
</dbReference>
<name>A0A7W7GQL9_9MICC</name>
<feature type="domain" description="Acyl-CoA thioesterase-like N-terminal HotDog" evidence="2">
    <location>
        <begin position="262"/>
        <end position="349"/>
    </location>
</feature>
<accession>A0A7W7GQL9</accession>
<reference evidence="3 4" key="1">
    <citation type="submission" date="2020-08" db="EMBL/GenBank/DDBJ databases">
        <title>Sequencing the genomes of 1000 actinobacteria strains.</title>
        <authorList>
            <person name="Klenk H.-P."/>
        </authorList>
    </citation>
    <scope>NUCLEOTIDE SEQUENCE [LARGE SCALE GENOMIC DNA]</scope>
    <source>
        <strain evidence="3 4">DSM 23974</strain>
    </source>
</reference>
<feature type="compositionally biased region" description="Low complexity" evidence="1">
    <location>
        <begin position="1"/>
        <end position="18"/>
    </location>
</feature>
<evidence type="ECO:0000313" key="4">
    <source>
        <dbReference type="Proteomes" id="UP000540191"/>
    </source>
</evidence>